<dbReference type="GO" id="GO:0009102">
    <property type="term" value="P:biotin biosynthetic process"/>
    <property type="evidence" value="ECO:0007669"/>
    <property type="project" value="UniProtKB-UniRule"/>
</dbReference>
<dbReference type="Gene3D" id="3.40.50.150">
    <property type="entry name" value="Vaccinia Virus protein VP39"/>
    <property type="match status" value="1"/>
</dbReference>
<dbReference type="SUPFAM" id="SSF53335">
    <property type="entry name" value="S-adenosyl-L-methionine-dependent methyltransferases"/>
    <property type="match status" value="1"/>
</dbReference>
<dbReference type="GO" id="GO:0010340">
    <property type="term" value="F:carboxyl-O-methyltransferase activity"/>
    <property type="evidence" value="ECO:0007669"/>
    <property type="project" value="UniProtKB-UniRule"/>
</dbReference>
<organism evidence="10 11">
    <name type="scientific">Paraburkholderia phenazinium</name>
    <dbReference type="NCBI Taxonomy" id="60549"/>
    <lineage>
        <taxon>Bacteria</taxon>
        <taxon>Pseudomonadati</taxon>
        <taxon>Pseudomonadota</taxon>
        <taxon>Betaproteobacteria</taxon>
        <taxon>Burkholderiales</taxon>
        <taxon>Burkholderiaceae</taxon>
        <taxon>Paraburkholderia</taxon>
    </lineage>
</organism>
<evidence type="ECO:0000256" key="2">
    <source>
        <dbReference type="ARBA" id="ARBA00004746"/>
    </source>
</evidence>
<keyword evidence="7 8" id="KW-0093">Biotin biosynthesis</keyword>
<evidence type="ECO:0000256" key="7">
    <source>
        <dbReference type="ARBA" id="ARBA00022756"/>
    </source>
</evidence>
<evidence type="ECO:0000256" key="8">
    <source>
        <dbReference type="HAMAP-Rule" id="MF_00835"/>
    </source>
</evidence>
<sequence>MEGSERVYFVLFVRVTPMPPSPAKSGRPAYDSRRLQRIFDRRAATFDDVAFLPREIAQRMRERLDYIKVSPAAVLDAGCGAGDDLPGLRERFPEAPVFGTDLSHAMLTRALHHDAGDTSWRRFLPASIGKALGARGPRFAQADFSALPFAASAFEFIWSNLALHWHSRPDLVFPEWQRVLKVGGLLMFSTLGPDTLKELRGAYAEVEAAHGVPSRKHVIDFVDMHDLGDMLVESGFEIPVMDQETLTITYQSPQSLLADVRRWGAYPFERETGSPVAGAAGPASQRLYKALLAALEARRRPDGTLALTFEVIYGHAWKAVPRMTAEGHGIVRLEDIGRGPSRNR</sequence>
<dbReference type="GO" id="GO:0032259">
    <property type="term" value="P:methylation"/>
    <property type="evidence" value="ECO:0007669"/>
    <property type="project" value="UniProtKB-KW"/>
</dbReference>
<keyword evidence="6 8" id="KW-0949">S-adenosyl-L-methionine</keyword>
<evidence type="ECO:0000256" key="3">
    <source>
        <dbReference type="ARBA" id="ARBA00012327"/>
    </source>
</evidence>
<comment type="catalytic activity">
    <reaction evidence="1 8">
        <text>malonyl-[ACP] + S-adenosyl-L-methionine = malonyl-[ACP] methyl ester + S-adenosyl-L-homocysteine</text>
        <dbReference type="Rhea" id="RHEA:17105"/>
        <dbReference type="Rhea" id="RHEA-COMP:9623"/>
        <dbReference type="Rhea" id="RHEA-COMP:9954"/>
        <dbReference type="ChEBI" id="CHEBI:57856"/>
        <dbReference type="ChEBI" id="CHEBI:59789"/>
        <dbReference type="ChEBI" id="CHEBI:78449"/>
        <dbReference type="ChEBI" id="CHEBI:78845"/>
        <dbReference type="EC" id="2.1.1.197"/>
    </reaction>
</comment>
<evidence type="ECO:0000256" key="1">
    <source>
        <dbReference type="ARBA" id="ARBA00000852"/>
    </source>
</evidence>
<dbReference type="CDD" id="cd02440">
    <property type="entry name" value="AdoMet_MTases"/>
    <property type="match status" value="1"/>
</dbReference>
<evidence type="ECO:0000256" key="5">
    <source>
        <dbReference type="ARBA" id="ARBA00022679"/>
    </source>
</evidence>
<evidence type="ECO:0000313" key="10">
    <source>
        <dbReference type="EMBL" id="SDG75409.1"/>
    </source>
</evidence>
<evidence type="ECO:0000313" key="11">
    <source>
        <dbReference type="Proteomes" id="UP000199706"/>
    </source>
</evidence>
<evidence type="ECO:0000259" key="9">
    <source>
        <dbReference type="Pfam" id="PF08241"/>
    </source>
</evidence>
<dbReference type="GO" id="GO:0102130">
    <property type="term" value="F:malonyl-CoA methyltransferase activity"/>
    <property type="evidence" value="ECO:0007669"/>
    <property type="project" value="UniProtKB-EC"/>
</dbReference>
<feature type="domain" description="Methyltransferase type 11" evidence="9">
    <location>
        <begin position="75"/>
        <end position="188"/>
    </location>
</feature>
<dbReference type="EC" id="2.1.1.197" evidence="3 8"/>
<evidence type="ECO:0000256" key="4">
    <source>
        <dbReference type="ARBA" id="ARBA00022603"/>
    </source>
</evidence>
<dbReference type="PANTHER" id="PTHR13090">
    <property type="entry name" value="ARGININE-HYDROXYLASE NDUFAF5, MITOCHONDRIAL"/>
    <property type="match status" value="1"/>
</dbReference>
<dbReference type="InterPro" id="IPR013216">
    <property type="entry name" value="Methyltransf_11"/>
</dbReference>
<dbReference type="InterPro" id="IPR050602">
    <property type="entry name" value="Malonyl-ACP_OMT"/>
</dbReference>
<dbReference type="InterPro" id="IPR029063">
    <property type="entry name" value="SAM-dependent_MTases_sf"/>
</dbReference>
<dbReference type="AlphaFoldDB" id="A0A1G7WU06"/>
<evidence type="ECO:0000256" key="6">
    <source>
        <dbReference type="ARBA" id="ARBA00022691"/>
    </source>
</evidence>
<dbReference type="HAMAP" id="MF_00835">
    <property type="entry name" value="BioC"/>
    <property type="match status" value="1"/>
</dbReference>
<accession>A0A1G7WU06</accession>
<keyword evidence="4 8" id="KW-0489">Methyltransferase</keyword>
<dbReference type="Pfam" id="PF08241">
    <property type="entry name" value="Methyltransf_11"/>
    <property type="match status" value="1"/>
</dbReference>
<reference evidence="10 11" key="1">
    <citation type="submission" date="2016-10" db="EMBL/GenBank/DDBJ databases">
        <authorList>
            <person name="de Groot N.N."/>
        </authorList>
    </citation>
    <scope>NUCLEOTIDE SEQUENCE [LARGE SCALE GENOMIC DNA]</scope>
    <source>
        <strain evidence="10 11">LMG 2247</strain>
    </source>
</reference>
<gene>
    <name evidence="8" type="primary">bioC</name>
    <name evidence="10" type="ORF">SAMN05216466_10546</name>
</gene>
<dbReference type="InterPro" id="IPR011814">
    <property type="entry name" value="BioC"/>
</dbReference>
<proteinExistence type="inferred from homology"/>
<dbReference type="PANTHER" id="PTHR13090:SF1">
    <property type="entry name" value="ARGININE-HYDROXYLASE NDUFAF5, MITOCHONDRIAL"/>
    <property type="match status" value="1"/>
</dbReference>
<name>A0A1G7WU06_9BURK</name>
<dbReference type="UniPathway" id="UPA00078"/>
<dbReference type="Proteomes" id="UP000199706">
    <property type="component" value="Unassembled WGS sequence"/>
</dbReference>
<keyword evidence="5 8" id="KW-0808">Transferase</keyword>
<protein>
    <recommendedName>
        <fullName evidence="3 8">Malonyl-[acyl-carrier protein] O-methyltransferase</fullName>
        <shortName evidence="8">Malonyl-ACP O-methyltransferase</shortName>
        <ecNumber evidence="3 8">2.1.1.197</ecNumber>
    </recommendedName>
    <alternativeName>
        <fullName evidence="8">Biotin synthesis protein BioC</fullName>
    </alternativeName>
</protein>
<comment type="pathway">
    <text evidence="2 8">Cofactor biosynthesis; biotin biosynthesis.</text>
</comment>
<dbReference type="GO" id="GO:0008757">
    <property type="term" value="F:S-adenosylmethionine-dependent methyltransferase activity"/>
    <property type="evidence" value="ECO:0007669"/>
    <property type="project" value="InterPro"/>
</dbReference>
<comment type="function">
    <text evidence="8">Converts the free carboxyl group of a malonyl-thioester to its methyl ester by transfer of a methyl group from S-adenosyl-L-methionine (SAM). It allows to synthesize pimeloyl-ACP via the fatty acid synthetic pathway.</text>
</comment>
<comment type="similarity">
    <text evidence="8">Belongs to the methyltransferase superfamily.</text>
</comment>
<dbReference type="EMBL" id="FNCJ01000005">
    <property type="protein sequence ID" value="SDG75409.1"/>
    <property type="molecule type" value="Genomic_DNA"/>
</dbReference>